<proteinExistence type="predicted"/>
<evidence type="ECO:0000313" key="3">
    <source>
        <dbReference type="Proteomes" id="UP000827092"/>
    </source>
</evidence>
<reference evidence="2 3" key="1">
    <citation type="journal article" date="2022" name="Nat. Ecol. Evol.">
        <title>A masculinizing supergene underlies an exaggerated male reproductive morph in a spider.</title>
        <authorList>
            <person name="Hendrickx F."/>
            <person name="De Corte Z."/>
            <person name="Sonet G."/>
            <person name="Van Belleghem S.M."/>
            <person name="Kostlbacher S."/>
            <person name="Vangestel C."/>
        </authorList>
    </citation>
    <scope>NUCLEOTIDE SEQUENCE [LARGE SCALE GENOMIC DNA]</scope>
    <source>
        <strain evidence="2">W744_W776</strain>
    </source>
</reference>
<dbReference type="Proteomes" id="UP000827092">
    <property type="component" value="Unassembled WGS sequence"/>
</dbReference>
<feature type="region of interest" description="Disordered" evidence="1">
    <location>
        <begin position="1"/>
        <end position="33"/>
    </location>
</feature>
<feature type="compositionally biased region" description="Polar residues" evidence="1">
    <location>
        <begin position="1"/>
        <end position="11"/>
    </location>
</feature>
<dbReference type="AlphaFoldDB" id="A0AAV6TS17"/>
<keyword evidence="3" id="KW-1185">Reference proteome</keyword>
<accession>A0AAV6TS17</accession>
<evidence type="ECO:0000256" key="1">
    <source>
        <dbReference type="SAM" id="MobiDB-lite"/>
    </source>
</evidence>
<dbReference type="EMBL" id="JAFNEN010001234">
    <property type="protein sequence ID" value="KAG8174373.1"/>
    <property type="molecule type" value="Genomic_DNA"/>
</dbReference>
<protein>
    <submittedName>
        <fullName evidence="2">Uncharacterized protein</fullName>
    </submittedName>
</protein>
<evidence type="ECO:0000313" key="2">
    <source>
        <dbReference type="EMBL" id="KAG8174373.1"/>
    </source>
</evidence>
<organism evidence="2 3">
    <name type="scientific">Oedothorax gibbosus</name>
    <dbReference type="NCBI Taxonomy" id="931172"/>
    <lineage>
        <taxon>Eukaryota</taxon>
        <taxon>Metazoa</taxon>
        <taxon>Ecdysozoa</taxon>
        <taxon>Arthropoda</taxon>
        <taxon>Chelicerata</taxon>
        <taxon>Arachnida</taxon>
        <taxon>Araneae</taxon>
        <taxon>Araneomorphae</taxon>
        <taxon>Entelegynae</taxon>
        <taxon>Araneoidea</taxon>
        <taxon>Linyphiidae</taxon>
        <taxon>Erigoninae</taxon>
        <taxon>Oedothorax</taxon>
    </lineage>
</organism>
<comment type="caution">
    <text evidence="2">The sequence shown here is derived from an EMBL/GenBank/DDBJ whole genome shotgun (WGS) entry which is preliminary data.</text>
</comment>
<gene>
    <name evidence="2" type="ORF">JTE90_007341</name>
</gene>
<sequence>MNSKNDSTPSAGVSRPLYSQVLASPPPIRRVDVPRIDPQATNTRQQSLPVAYMNPAIRMVTPRAPAVASVSSVPVSAPPSIVNVGATTSAVIYSPIFGPHQSSSLPNVCSKCPKTFKRRDVLTKQNGYTQQTCQASSASYLSFRYQAPPSRVGV</sequence>
<name>A0AAV6TS17_9ARAC</name>